<dbReference type="RefSeq" id="WP_146315176.1">
    <property type="nucleotide sequence ID" value="NZ_VCQV01000003.1"/>
</dbReference>
<organism evidence="1 2">
    <name type="scientific">Leekyejoonella antrihumi</name>
    <dbReference type="NCBI Taxonomy" id="1660198"/>
    <lineage>
        <taxon>Bacteria</taxon>
        <taxon>Bacillati</taxon>
        <taxon>Actinomycetota</taxon>
        <taxon>Actinomycetes</taxon>
        <taxon>Micrococcales</taxon>
        <taxon>Dermacoccaceae</taxon>
        <taxon>Leekyejoonella</taxon>
    </lineage>
</organism>
<keyword evidence="2" id="KW-1185">Reference proteome</keyword>
<dbReference type="AlphaFoldDB" id="A0A563E7B9"/>
<proteinExistence type="predicted"/>
<dbReference type="OrthoDB" id="3430849at2"/>
<reference evidence="1 2" key="2">
    <citation type="submission" date="2019-08" db="EMBL/GenBank/DDBJ databases">
        <title>Jejuicoccus antrihumi gen. nov., sp. nov., a new member of the family Dermacoccaceae isolated from a cave.</title>
        <authorList>
            <person name="Schumann P."/>
            <person name="Kim I.S."/>
        </authorList>
    </citation>
    <scope>NUCLEOTIDE SEQUENCE [LARGE SCALE GENOMIC DNA]</scope>
    <source>
        <strain evidence="1 2">C5-26</strain>
    </source>
</reference>
<evidence type="ECO:0000313" key="1">
    <source>
        <dbReference type="EMBL" id="TWP38199.1"/>
    </source>
</evidence>
<accession>A0A563E7B9</accession>
<sequence>MRWSAPPAPQINPGNSIQGVLALDLPAGVKAASMELHDSMFSGGMKVGLD</sequence>
<dbReference type="Proteomes" id="UP000320244">
    <property type="component" value="Unassembled WGS sequence"/>
</dbReference>
<gene>
    <name evidence="1" type="ORF">FGL98_02925</name>
</gene>
<reference evidence="1 2" key="1">
    <citation type="submission" date="2019-05" db="EMBL/GenBank/DDBJ databases">
        <authorList>
            <person name="Lee S.D."/>
        </authorList>
    </citation>
    <scope>NUCLEOTIDE SEQUENCE [LARGE SCALE GENOMIC DNA]</scope>
    <source>
        <strain evidence="1 2">C5-26</strain>
    </source>
</reference>
<dbReference type="EMBL" id="VCQV01000003">
    <property type="protein sequence ID" value="TWP38199.1"/>
    <property type="molecule type" value="Genomic_DNA"/>
</dbReference>
<comment type="caution">
    <text evidence="1">The sequence shown here is derived from an EMBL/GenBank/DDBJ whole genome shotgun (WGS) entry which is preliminary data.</text>
</comment>
<protein>
    <submittedName>
        <fullName evidence="1">DUF4352 domain-containing protein</fullName>
    </submittedName>
</protein>
<evidence type="ECO:0000313" key="2">
    <source>
        <dbReference type="Proteomes" id="UP000320244"/>
    </source>
</evidence>
<name>A0A563E7B9_9MICO</name>